<sequence length="300" mass="31642">MDFLLHVLEHSVLDTLALVPLLFLTYLAMEAIEHVASDRVRGAVERSGKAGPVVGAALGALPQCGFSAMAATLYAGRVVTLGTLVAVVLSTSDEMVPVFLAHQEPLGRLIAIMVFKVVVGIAVGLVVDVALRAWHRAGDGHVHIHELCEREHCHCDDDHDHAHEHAHGRWSIVRSALVHTVQVMLFILAVTFVFGLAIEYVGQDALGALLANHPVRATFVSALVGLIPNCAASVAITELYLDGVLATGPMLAGLLASGGVGLLVLWRTNADARQNALITAFVYVVAVGVGLLVGASGMLF</sequence>
<keyword evidence="1" id="KW-1133">Transmembrane helix</keyword>
<dbReference type="Proteomes" id="UP000824133">
    <property type="component" value="Unassembled WGS sequence"/>
</dbReference>
<protein>
    <submittedName>
        <fullName evidence="2">Arsenic efflux protein</fullName>
    </submittedName>
</protein>
<gene>
    <name evidence="2" type="ORF">IAA42_07075</name>
</gene>
<evidence type="ECO:0000256" key="1">
    <source>
        <dbReference type="SAM" id="Phobius"/>
    </source>
</evidence>
<dbReference type="InterPro" id="IPR021552">
    <property type="entry name" value="ArsP_2"/>
</dbReference>
<accession>A0A9D1ZC96</accession>
<keyword evidence="1" id="KW-0812">Transmembrane</keyword>
<dbReference type="EMBL" id="DXCP01000051">
    <property type="protein sequence ID" value="HIY80178.1"/>
    <property type="molecule type" value="Genomic_DNA"/>
</dbReference>
<dbReference type="AlphaFoldDB" id="A0A9D1ZC96"/>
<name>A0A9D1ZC96_9ACTN</name>
<comment type="caution">
    <text evidence="2">The sequence shown here is derived from an EMBL/GenBank/DDBJ whole genome shotgun (WGS) entry which is preliminary data.</text>
</comment>
<reference evidence="2" key="1">
    <citation type="journal article" date="2021" name="PeerJ">
        <title>Extensive microbial diversity within the chicken gut microbiome revealed by metagenomics and culture.</title>
        <authorList>
            <person name="Gilroy R."/>
            <person name="Ravi A."/>
            <person name="Getino M."/>
            <person name="Pursley I."/>
            <person name="Horton D.L."/>
            <person name="Alikhan N.F."/>
            <person name="Baker D."/>
            <person name="Gharbi K."/>
            <person name="Hall N."/>
            <person name="Watson M."/>
            <person name="Adriaenssens E.M."/>
            <person name="Foster-Nyarko E."/>
            <person name="Jarju S."/>
            <person name="Secka A."/>
            <person name="Antonio M."/>
            <person name="Oren A."/>
            <person name="Chaudhuri R.R."/>
            <person name="La Ragione R."/>
            <person name="Hildebrand F."/>
            <person name="Pallen M.J."/>
        </authorList>
    </citation>
    <scope>NUCLEOTIDE SEQUENCE</scope>
    <source>
        <strain evidence="2">ChiHjej10B9-743</strain>
    </source>
</reference>
<evidence type="ECO:0000313" key="2">
    <source>
        <dbReference type="EMBL" id="HIY80178.1"/>
    </source>
</evidence>
<feature type="transmembrane region" description="Helical" evidence="1">
    <location>
        <begin position="71"/>
        <end position="89"/>
    </location>
</feature>
<proteinExistence type="predicted"/>
<organism evidence="2 3">
    <name type="scientific">Candidatus Olsenella excrementavium</name>
    <dbReference type="NCBI Taxonomy" id="2838709"/>
    <lineage>
        <taxon>Bacteria</taxon>
        <taxon>Bacillati</taxon>
        <taxon>Actinomycetota</taxon>
        <taxon>Coriobacteriia</taxon>
        <taxon>Coriobacteriales</taxon>
        <taxon>Atopobiaceae</taxon>
        <taxon>Olsenella</taxon>
    </lineage>
</organism>
<keyword evidence="1" id="KW-0472">Membrane</keyword>
<feature type="transmembrane region" description="Helical" evidence="1">
    <location>
        <begin position="109"/>
        <end position="131"/>
    </location>
</feature>
<feature type="transmembrane region" description="Helical" evidence="1">
    <location>
        <begin position="176"/>
        <end position="198"/>
    </location>
</feature>
<dbReference type="Pfam" id="PF11449">
    <property type="entry name" value="ArsP_2"/>
    <property type="match status" value="1"/>
</dbReference>
<evidence type="ECO:0000313" key="3">
    <source>
        <dbReference type="Proteomes" id="UP000824133"/>
    </source>
</evidence>
<feature type="transmembrane region" description="Helical" evidence="1">
    <location>
        <begin position="244"/>
        <end position="266"/>
    </location>
</feature>
<reference evidence="2" key="2">
    <citation type="submission" date="2021-04" db="EMBL/GenBank/DDBJ databases">
        <authorList>
            <person name="Gilroy R."/>
        </authorList>
    </citation>
    <scope>NUCLEOTIDE SEQUENCE</scope>
    <source>
        <strain evidence="2">ChiHjej10B9-743</strain>
    </source>
</reference>
<feature type="transmembrane region" description="Helical" evidence="1">
    <location>
        <begin position="278"/>
        <end position="299"/>
    </location>
</feature>
<dbReference type="NCBIfam" id="NF037962">
    <property type="entry name" value="arsenic_eff"/>
    <property type="match status" value="1"/>
</dbReference>
<feature type="transmembrane region" description="Helical" evidence="1">
    <location>
        <begin position="12"/>
        <end position="29"/>
    </location>
</feature>